<feature type="non-terminal residue" evidence="2">
    <location>
        <position position="1"/>
    </location>
</feature>
<dbReference type="AlphaFoldDB" id="A0A3P6FNT3"/>
<evidence type="ECO:0000313" key="2">
    <source>
        <dbReference type="EMBL" id="VDD49394.1"/>
    </source>
</evidence>
<gene>
    <name evidence="2" type="ORF">BOLC1T01783H</name>
</gene>
<keyword evidence="1" id="KW-1133">Transmembrane helix</keyword>
<name>A0A3P6FNT3_BRAOL</name>
<keyword evidence="1" id="KW-0472">Membrane</keyword>
<organism evidence="2">
    <name type="scientific">Brassica oleracea</name>
    <name type="common">Wild cabbage</name>
    <dbReference type="NCBI Taxonomy" id="3712"/>
    <lineage>
        <taxon>Eukaryota</taxon>
        <taxon>Viridiplantae</taxon>
        <taxon>Streptophyta</taxon>
        <taxon>Embryophyta</taxon>
        <taxon>Tracheophyta</taxon>
        <taxon>Spermatophyta</taxon>
        <taxon>Magnoliopsida</taxon>
        <taxon>eudicotyledons</taxon>
        <taxon>Gunneridae</taxon>
        <taxon>Pentapetalae</taxon>
        <taxon>rosids</taxon>
        <taxon>malvids</taxon>
        <taxon>Brassicales</taxon>
        <taxon>Brassicaceae</taxon>
        <taxon>Brassiceae</taxon>
        <taxon>Brassica</taxon>
    </lineage>
</organism>
<evidence type="ECO:0000256" key="1">
    <source>
        <dbReference type="SAM" id="Phobius"/>
    </source>
</evidence>
<proteinExistence type="predicted"/>
<reference evidence="2" key="1">
    <citation type="submission" date="2018-11" db="EMBL/GenBank/DDBJ databases">
        <authorList>
            <consortium name="Genoscope - CEA"/>
            <person name="William W."/>
        </authorList>
    </citation>
    <scope>NUCLEOTIDE SEQUENCE</scope>
</reference>
<accession>A0A3P6FNT3</accession>
<keyword evidence="1" id="KW-0812">Transmembrane</keyword>
<protein>
    <submittedName>
        <fullName evidence="2">Uncharacterized protein</fullName>
    </submittedName>
</protein>
<sequence>EKTSLRQLFTFQLFSYLLILFTVFNVYLLNFTINVFLSLKPFTILNSPSPF</sequence>
<dbReference type="EMBL" id="LR031878">
    <property type="protein sequence ID" value="VDD49394.1"/>
    <property type="molecule type" value="Genomic_DNA"/>
</dbReference>
<feature type="transmembrane region" description="Helical" evidence="1">
    <location>
        <begin position="13"/>
        <end position="37"/>
    </location>
</feature>